<name>A0A9X3X9B4_9BACT</name>
<comment type="caution">
    <text evidence="2">The sequence shown here is derived from an EMBL/GenBank/DDBJ whole genome shotgun (WGS) entry which is preliminary data.</text>
</comment>
<evidence type="ECO:0000313" key="3">
    <source>
        <dbReference type="Proteomes" id="UP001151081"/>
    </source>
</evidence>
<gene>
    <name evidence="2" type="ORF">KEG57_28735</name>
</gene>
<evidence type="ECO:0000256" key="1">
    <source>
        <dbReference type="SAM" id="MobiDB-lite"/>
    </source>
</evidence>
<dbReference type="RefSeq" id="WP_272426577.1">
    <property type="nucleotide sequence ID" value="NZ_JAGTJJ010000021.1"/>
</dbReference>
<keyword evidence="3" id="KW-1185">Reference proteome</keyword>
<dbReference type="EMBL" id="JAGTJJ010000021">
    <property type="protein sequence ID" value="MDC3984528.1"/>
    <property type="molecule type" value="Genomic_DNA"/>
</dbReference>
<protein>
    <submittedName>
        <fullName evidence="2">Uncharacterized protein</fullName>
    </submittedName>
</protein>
<organism evidence="2 3">
    <name type="scientific">Polyangium jinanense</name>
    <dbReference type="NCBI Taxonomy" id="2829994"/>
    <lineage>
        <taxon>Bacteria</taxon>
        <taxon>Pseudomonadati</taxon>
        <taxon>Myxococcota</taxon>
        <taxon>Polyangia</taxon>
        <taxon>Polyangiales</taxon>
        <taxon>Polyangiaceae</taxon>
        <taxon>Polyangium</taxon>
    </lineage>
</organism>
<evidence type="ECO:0000313" key="2">
    <source>
        <dbReference type="EMBL" id="MDC3984528.1"/>
    </source>
</evidence>
<dbReference type="Proteomes" id="UP001151081">
    <property type="component" value="Unassembled WGS sequence"/>
</dbReference>
<dbReference type="AlphaFoldDB" id="A0A9X3X9B4"/>
<reference evidence="2 3" key="1">
    <citation type="submission" date="2021-04" db="EMBL/GenBank/DDBJ databases">
        <title>Genome analysis of Polyangium sp.</title>
        <authorList>
            <person name="Li Y."/>
            <person name="Wang J."/>
        </authorList>
    </citation>
    <scope>NUCLEOTIDE SEQUENCE [LARGE SCALE GENOMIC DNA]</scope>
    <source>
        <strain evidence="2 3">SDU14</strain>
    </source>
</reference>
<proteinExistence type="predicted"/>
<accession>A0A9X3X9B4</accession>
<sequence>MNALRDVDDDAATTVMDCSALPPQSGTRMSLAHSEPPRDTIMDTKCGPSRWDRFWAFLGRKADSFLNAFREPPLSTLLPPVPPNRLPRETRVSAGTMLGDDRWEFLLIELLRAPPHYQRAAREVVKYAVGLRQLGEEAYIDGLVHLVLSRQREDADGTISIGRLRDILRDMSFSDSLMPALRRLDDEGTIDLLPANGDVDRNTPSELRAPPTRIRLWARV</sequence>
<feature type="region of interest" description="Disordered" evidence="1">
    <location>
        <begin position="20"/>
        <end position="43"/>
    </location>
</feature>